<keyword evidence="1" id="KW-1133">Transmembrane helix</keyword>
<dbReference type="Proteomes" id="UP000263993">
    <property type="component" value="Unassembled WGS sequence"/>
</dbReference>
<gene>
    <name evidence="2" type="ORF">DXH78_01290</name>
</gene>
<dbReference type="RefSeq" id="WP_115515366.1">
    <property type="nucleotide sequence ID" value="NZ_QRGO01000001.1"/>
</dbReference>
<keyword evidence="3" id="KW-1185">Reference proteome</keyword>
<accession>A0A371B6Y9</accession>
<keyword evidence="1" id="KW-0472">Membrane</keyword>
<dbReference type="EMBL" id="QRGO01000001">
    <property type="protein sequence ID" value="RDV03340.1"/>
    <property type="molecule type" value="Genomic_DNA"/>
</dbReference>
<reference evidence="3" key="1">
    <citation type="submission" date="2018-08" db="EMBL/GenBank/DDBJ databases">
        <authorList>
            <person name="Kim S.-J."/>
            <person name="Jung G.-Y."/>
        </authorList>
    </citation>
    <scope>NUCLEOTIDE SEQUENCE [LARGE SCALE GENOMIC DNA]</scope>
    <source>
        <strain evidence="3">GY_H</strain>
    </source>
</reference>
<sequence>MSDQAHTSNQAQPDDLAAQLRRLQADLDAIKDTLKQAGKREAQSAMREAQSAMSSVEAYARANPNALIAGAVGVGVLLGLLLRRH</sequence>
<protein>
    <recommendedName>
        <fullName evidence="4">DUF883 domain-containing protein</fullName>
    </recommendedName>
</protein>
<organism evidence="2 3">
    <name type="scientific">Undibacter mobilis</name>
    <dbReference type="NCBI Taxonomy" id="2292256"/>
    <lineage>
        <taxon>Bacteria</taxon>
        <taxon>Pseudomonadati</taxon>
        <taxon>Pseudomonadota</taxon>
        <taxon>Alphaproteobacteria</taxon>
        <taxon>Hyphomicrobiales</taxon>
        <taxon>Nitrobacteraceae</taxon>
        <taxon>Undibacter</taxon>
    </lineage>
</organism>
<evidence type="ECO:0000256" key="1">
    <source>
        <dbReference type="SAM" id="Phobius"/>
    </source>
</evidence>
<dbReference type="OrthoDB" id="9918657at2"/>
<evidence type="ECO:0000313" key="3">
    <source>
        <dbReference type="Proteomes" id="UP000263993"/>
    </source>
</evidence>
<keyword evidence="1" id="KW-0812">Transmembrane</keyword>
<feature type="transmembrane region" description="Helical" evidence="1">
    <location>
        <begin position="62"/>
        <end position="82"/>
    </location>
</feature>
<name>A0A371B6Y9_9BRAD</name>
<dbReference type="AlphaFoldDB" id="A0A371B6Y9"/>
<comment type="caution">
    <text evidence="2">The sequence shown here is derived from an EMBL/GenBank/DDBJ whole genome shotgun (WGS) entry which is preliminary data.</text>
</comment>
<evidence type="ECO:0008006" key="4">
    <source>
        <dbReference type="Google" id="ProtNLM"/>
    </source>
</evidence>
<proteinExistence type="predicted"/>
<evidence type="ECO:0000313" key="2">
    <source>
        <dbReference type="EMBL" id="RDV03340.1"/>
    </source>
</evidence>